<reference evidence="17 18" key="1">
    <citation type="submission" date="2023-07" db="EMBL/GenBank/DDBJ databases">
        <title>Sorghum-associated microbial communities from plants grown in Nebraska, USA.</title>
        <authorList>
            <person name="Schachtman D."/>
        </authorList>
    </citation>
    <scope>NUCLEOTIDE SEQUENCE [LARGE SCALE GENOMIC DNA]</scope>
    <source>
        <strain evidence="17 18">CC482</strain>
    </source>
</reference>
<sequence>MKMNMKQRFQRLSLKQKIVASFISIALIAVLSMNYISHFYYSRATQQDFYNIAETTTVSLNHQLEIYFQQIARSTYAMNAGVLRYSSILQQDNSSLIQDWLRDDSTMSLENRYMIREMLNKYIAFNYPEIEDIYLMSQDRRVLQASGSFTDTELARLLWYQRPLNTKLEIFPTFYEDRRTIPLIAVAIPIFDVKDTTLSGQLVLHMRLTEIKNMIGNMRIGDTGYILMVSPDGRIVYHPEEDMLASPIGETELSWLTLSKPNSLQTWQGKQYLVSYSISELTGWKTIALVPLGEMATGLQIAQISAVVVMGLLILLIMISVPFAANRITRPMIELKRAMEKLQTGDLTVRAPVTPGSDEIQLLSLSFNRMAGRLSELVNTVYKMELKEVQTQLLQKEATIHALQNQINPHLLYNTLDIIKSIAYLEGVPKIEKMAENLASLYRFTAKLEQSEISLAEELDHLKRYLEIIHIRYTRHFESNVYVDDKYKHARIIKLSIQPIVENAVKYAVEPRNGKAAVMVSAYPEGNDLIIEIADNGSGIDDTILQNLKERLMMITKQPNHGVKASQSLGLTNVHSRLVLYYGQNYGVDIHSFPNQGTVISVRIPFIKKDNIS</sequence>
<organism evidence="17 18">
    <name type="scientific">Paenibacillus harenae</name>
    <dbReference type="NCBI Taxonomy" id="306543"/>
    <lineage>
        <taxon>Bacteria</taxon>
        <taxon>Bacillati</taxon>
        <taxon>Bacillota</taxon>
        <taxon>Bacilli</taxon>
        <taxon>Bacillales</taxon>
        <taxon>Paenibacillaceae</taxon>
        <taxon>Paenibacillus</taxon>
    </lineage>
</organism>
<evidence type="ECO:0000256" key="1">
    <source>
        <dbReference type="ARBA" id="ARBA00000085"/>
    </source>
</evidence>
<evidence type="ECO:0000256" key="6">
    <source>
        <dbReference type="ARBA" id="ARBA00022679"/>
    </source>
</evidence>
<keyword evidence="6 17" id="KW-0808">Transferase</keyword>
<evidence type="ECO:0000256" key="14">
    <source>
        <dbReference type="SAM" id="Phobius"/>
    </source>
</evidence>
<comment type="catalytic activity">
    <reaction evidence="1">
        <text>ATP + protein L-histidine = ADP + protein N-phospho-L-histidine.</text>
        <dbReference type="EC" id="2.7.13.3"/>
    </reaction>
</comment>
<dbReference type="InterPro" id="IPR010559">
    <property type="entry name" value="Sig_transdc_His_kin_internal"/>
</dbReference>
<keyword evidence="10" id="KW-0067">ATP-binding</keyword>
<evidence type="ECO:0000256" key="2">
    <source>
        <dbReference type="ARBA" id="ARBA00004651"/>
    </source>
</evidence>
<dbReference type="InterPro" id="IPR036890">
    <property type="entry name" value="HATPase_C_sf"/>
</dbReference>
<dbReference type="CDD" id="cd06225">
    <property type="entry name" value="HAMP"/>
    <property type="match status" value="1"/>
</dbReference>
<dbReference type="InterPro" id="IPR003660">
    <property type="entry name" value="HAMP_dom"/>
</dbReference>
<dbReference type="PROSITE" id="PS50109">
    <property type="entry name" value="HIS_KIN"/>
    <property type="match status" value="1"/>
</dbReference>
<evidence type="ECO:0000256" key="11">
    <source>
        <dbReference type="ARBA" id="ARBA00022989"/>
    </source>
</evidence>
<dbReference type="InterPro" id="IPR005467">
    <property type="entry name" value="His_kinase_dom"/>
</dbReference>
<dbReference type="SMART" id="SM00387">
    <property type="entry name" value="HATPase_c"/>
    <property type="match status" value="1"/>
</dbReference>
<dbReference type="Pfam" id="PF06580">
    <property type="entry name" value="His_kinase"/>
    <property type="match status" value="1"/>
</dbReference>
<dbReference type="PANTHER" id="PTHR34220:SF7">
    <property type="entry name" value="SENSOR HISTIDINE KINASE YPDA"/>
    <property type="match status" value="1"/>
</dbReference>
<dbReference type="InterPro" id="IPR003594">
    <property type="entry name" value="HATPase_dom"/>
</dbReference>
<dbReference type="CDD" id="cd12912">
    <property type="entry name" value="PDC2_MCP_like"/>
    <property type="match status" value="1"/>
</dbReference>
<dbReference type="Pfam" id="PF02743">
    <property type="entry name" value="dCache_1"/>
    <property type="match status" value="1"/>
</dbReference>
<accession>A0ABT9U236</accession>
<dbReference type="EMBL" id="JAUSSU010000006">
    <property type="protein sequence ID" value="MDQ0113686.1"/>
    <property type="molecule type" value="Genomic_DNA"/>
</dbReference>
<evidence type="ECO:0000256" key="10">
    <source>
        <dbReference type="ARBA" id="ARBA00022840"/>
    </source>
</evidence>
<evidence type="ECO:0000259" key="16">
    <source>
        <dbReference type="PROSITE" id="PS50885"/>
    </source>
</evidence>
<evidence type="ECO:0000313" key="17">
    <source>
        <dbReference type="EMBL" id="MDQ0113686.1"/>
    </source>
</evidence>
<evidence type="ECO:0000256" key="7">
    <source>
        <dbReference type="ARBA" id="ARBA00022692"/>
    </source>
</evidence>
<dbReference type="RefSeq" id="WP_307204934.1">
    <property type="nucleotide sequence ID" value="NZ_JAUSSU010000006.1"/>
</dbReference>
<keyword evidence="4" id="KW-1003">Cell membrane</keyword>
<feature type="domain" description="Histidine kinase" evidence="15">
    <location>
        <begin position="430"/>
        <end position="608"/>
    </location>
</feature>
<dbReference type="Pfam" id="PF02518">
    <property type="entry name" value="HATPase_c"/>
    <property type="match status" value="1"/>
</dbReference>
<dbReference type="GO" id="GO:0004673">
    <property type="term" value="F:protein histidine kinase activity"/>
    <property type="evidence" value="ECO:0007669"/>
    <property type="project" value="UniProtKB-EC"/>
</dbReference>
<dbReference type="SMART" id="SM00304">
    <property type="entry name" value="HAMP"/>
    <property type="match status" value="1"/>
</dbReference>
<dbReference type="Gene3D" id="6.10.340.10">
    <property type="match status" value="1"/>
</dbReference>
<dbReference type="Proteomes" id="UP001229346">
    <property type="component" value="Unassembled WGS sequence"/>
</dbReference>
<proteinExistence type="predicted"/>
<dbReference type="Gene3D" id="3.30.450.20">
    <property type="entry name" value="PAS domain"/>
    <property type="match status" value="1"/>
</dbReference>
<protein>
    <recommendedName>
        <fullName evidence="3">histidine kinase</fullName>
        <ecNumber evidence="3">2.7.13.3</ecNumber>
    </recommendedName>
</protein>
<evidence type="ECO:0000256" key="13">
    <source>
        <dbReference type="ARBA" id="ARBA00023136"/>
    </source>
</evidence>
<evidence type="ECO:0000256" key="3">
    <source>
        <dbReference type="ARBA" id="ARBA00012438"/>
    </source>
</evidence>
<evidence type="ECO:0000256" key="4">
    <source>
        <dbReference type="ARBA" id="ARBA00022475"/>
    </source>
</evidence>
<evidence type="ECO:0000256" key="9">
    <source>
        <dbReference type="ARBA" id="ARBA00022777"/>
    </source>
</evidence>
<evidence type="ECO:0000256" key="8">
    <source>
        <dbReference type="ARBA" id="ARBA00022741"/>
    </source>
</evidence>
<keyword evidence="18" id="KW-1185">Reference proteome</keyword>
<dbReference type="SUPFAM" id="SSF158472">
    <property type="entry name" value="HAMP domain-like"/>
    <property type="match status" value="1"/>
</dbReference>
<feature type="domain" description="HAMP" evidence="16">
    <location>
        <begin position="326"/>
        <end position="379"/>
    </location>
</feature>
<evidence type="ECO:0000259" key="15">
    <source>
        <dbReference type="PROSITE" id="PS50109"/>
    </source>
</evidence>
<keyword evidence="11 14" id="KW-1133">Transmembrane helix</keyword>
<keyword evidence="7 14" id="KW-0812">Transmembrane</keyword>
<dbReference type="PANTHER" id="PTHR34220">
    <property type="entry name" value="SENSOR HISTIDINE KINASE YPDA"/>
    <property type="match status" value="1"/>
</dbReference>
<dbReference type="PROSITE" id="PS50885">
    <property type="entry name" value="HAMP"/>
    <property type="match status" value="1"/>
</dbReference>
<keyword evidence="8" id="KW-0547">Nucleotide-binding</keyword>
<evidence type="ECO:0000256" key="12">
    <source>
        <dbReference type="ARBA" id="ARBA00023012"/>
    </source>
</evidence>
<feature type="transmembrane region" description="Helical" evidence="14">
    <location>
        <begin position="304"/>
        <end position="325"/>
    </location>
</feature>
<keyword evidence="12" id="KW-0902">Two-component regulatory system</keyword>
<dbReference type="CDD" id="cd18773">
    <property type="entry name" value="PDC1_HK_sensor"/>
    <property type="match status" value="1"/>
</dbReference>
<name>A0ABT9U236_PAEHA</name>
<evidence type="ECO:0000313" key="18">
    <source>
        <dbReference type="Proteomes" id="UP001229346"/>
    </source>
</evidence>
<comment type="caution">
    <text evidence="17">The sequence shown here is derived from an EMBL/GenBank/DDBJ whole genome shotgun (WGS) entry which is preliminary data.</text>
</comment>
<keyword evidence="9 17" id="KW-0418">Kinase</keyword>
<keyword evidence="5" id="KW-0597">Phosphoprotein</keyword>
<keyword evidence="13 14" id="KW-0472">Membrane</keyword>
<dbReference type="Pfam" id="PF00672">
    <property type="entry name" value="HAMP"/>
    <property type="match status" value="1"/>
</dbReference>
<evidence type="ECO:0000256" key="5">
    <source>
        <dbReference type="ARBA" id="ARBA00022553"/>
    </source>
</evidence>
<dbReference type="InterPro" id="IPR050640">
    <property type="entry name" value="Bact_2-comp_sensor_kinase"/>
</dbReference>
<dbReference type="Gene3D" id="3.30.565.10">
    <property type="entry name" value="Histidine kinase-like ATPase, C-terminal domain"/>
    <property type="match status" value="1"/>
</dbReference>
<dbReference type="EC" id="2.7.13.3" evidence="3"/>
<gene>
    <name evidence="17" type="ORF">J2T15_003129</name>
</gene>
<dbReference type="SUPFAM" id="SSF55874">
    <property type="entry name" value="ATPase domain of HSP90 chaperone/DNA topoisomerase II/histidine kinase"/>
    <property type="match status" value="1"/>
</dbReference>
<comment type="subcellular location">
    <subcellularLocation>
        <location evidence="2">Cell membrane</location>
        <topology evidence="2">Multi-pass membrane protein</topology>
    </subcellularLocation>
</comment>
<dbReference type="InterPro" id="IPR033479">
    <property type="entry name" value="dCache_1"/>
</dbReference>